<name>A0A8J2YLW2_9RHOB</name>
<dbReference type="SUPFAM" id="SSF50346">
    <property type="entry name" value="PRC-barrel domain"/>
    <property type="match status" value="1"/>
</dbReference>
<evidence type="ECO:0000256" key="2">
    <source>
        <dbReference type="SAM" id="SignalP"/>
    </source>
</evidence>
<dbReference type="PANTHER" id="PTHR36505:SF1">
    <property type="entry name" value="BLR1072 PROTEIN"/>
    <property type="match status" value="1"/>
</dbReference>
<feature type="signal peptide" evidence="2">
    <location>
        <begin position="1"/>
        <end position="20"/>
    </location>
</feature>
<dbReference type="Pfam" id="PF05239">
    <property type="entry name" value="PRC"/>
    <property type="match status" value="1"/>
</dbReference>
<organism evidence="4 5">
    <name type="scientific">Agaricicola taiwanensis</name>
    <dbReference type="NCBI Taxonomy" id="591372"/>
    <lineage>
        <taxon>Bacteria</taxon>
        <taxon>Pseudomonadati</taxon>
        <taxon>Pseudomonadota</taxon>
        <taxon>Alphaproteobacteria</taxon>
        <taxon>Rhodobacterales</taxon>
        <taxon>Paracoccaceae</taxon>
        <taxon>Agaricicola</taxon>
    </lineage>
</organism>
<keyword evidence="5" id="KW-1185">Reference proteome</keyword>
<dbReference type="Gene3D" id="2.30.30.240">
    <property type="entry name" value="PRC-barrel domain"/>
    <property type="match status" value="1"/>
</dbReference>
<dbReference type="EMBL" id="BMCP01000007">
    <property type="protein sequence ID" value="GGE53894.1"/>
    <property type="molecule type" value="Genomic_DNA"/>
</dbReference>
<sequence length="226" mass="22884">MKTLTAALIGSTMLAGAAMAQSGSPGTSAQPAGTPQGAGTTMSQNVEMRDGFIVQQKEDQILGSNLMDADIRGANGEEIGEVEDVLLDREGRVIGVAVEVGGFLGMGEKEVAIPVDQLEFVTRDSNTAANAAGGNAASTSPTEGRASTAASNAAGADAAAGNTAARNNPAAMNTPAAGTNNADGTNASANANNAWNWSSSTLDHIKVNFTREQLEKAPEFQTANDD</sequence>
<protein>
    <recommendedName>
        <fullName evidence="3">PRC-barrel domain-containing protein</fullName>
    </recommendedName>
</protein>
<evidence type="ECO:0000259" key="3">
    <source>
        <dbReference type="Pfam" id="PF05239"/>
    </source>
</evidence>
<evidence type="ECO:0000313" key="4">
    <source>
        <dbReference type="EMBL" id="GGE53894.1"/>
    </source>
</evidence>
<feature type="compositionally biased region" description="Polar residues" evidence="1">
    <location>
        <begin position="21"/>
        <end position="42"/>
    </location>
</feature>
<dbReference type="InterPro" id="IPR027275">
    <property type="entry name" value="PRC-brl_dom"/>
</dbReference>
<comment type="caution">
    <text evidence="4">The sequence shown here is derived from an EMBL/GenBank/DDBJ whole genome shotgun (WGS) entry which is preliminary data.</text>
</comment>
<dbReference type="InterPro" id="IPR011033">
    <property type="entry name" value="PRC_barrel-like_sf"/>
</dbReference>
<accession>A0A8J2YLW2</accession>
<feature type="region of interest" description="Disordered" evidence="1">
    <location>
        <begin position="19"/>
        <end position="42"/>
    </location>
</feature>
<gene>
    <name evidence="4" type="ORF">GCM10007276_33720</name>
</gene>
<feature type="chain" id="PRO_5035204513" description="PRC-barrel domain-containing protein" evidence="2">
    <location>
        <begin position="21"/>
        <end position="226"/>
    </location>
</feature>
<feature type="domain" description="PRC-barrel" evidence="3">
    <location>
        <begin position="58"/>
        <end position="118"/>
    </location>
</feature>
<feature type="region of interest" description="Disordered" evidence="1">
    <location>
        <begin position="129"/>
        <end position="187"/>
    </location>
</feature>
<dbReference type="Proteomes" id="UP000602745">
    <property type="component" value="Unassembled WGS sequence"/>
</dbReference>
<keyword evidence="2" id="KW-0732">Signal</keyword>
<dbReference type="PANTHER" id="PTHR36505">
    <property type="entry name" value="BLR1072 PROTEIN"/>
    <property type="match status" value="1"/>
</dbReference>
<proteinExistence type="predicted"/>
<evidence type="ECO:0000256" key="1">
    <source>
        <dbReference type="SAM" id="MobiDB-lite"/>
    </source>
</evidence>
<dbReference type="AlphaFoldDB" id="A0A8J2YLW2"/>
<dbReference type="RefSeq" id="WP_188410999.1">
    <property type="nucleotide sequence ID" value="NZ_BMCP01000007.1"/>
</dbReference>
<reference evidence="4" key="2">
    <citation type="submission" date="2020-09" db="EMBL/GenBank/DDBJ databases">
        <authorList>
            <person name="Sun Q."/>
            <person name="Sedlacek I."/>
        </authorList>
    </citation>
    <scope>NUCLEOTIDE SEQUENCE</scope>
    <source>
        <strain evidence="4">CCM 7684</strain>
    </source>
</reference>
<reference evidence="4" key="1">
    <citation type="journal article" date="2014" name="Int. J. Syst. Evol. Microbiol.">
        <title>Complete genome sequence of Corynebacterium casei LMG S-19264T (=DSM 44701T), isolated from a smear-ripened cheese.</title>
        <authorList>
            <consortium name="US DOE Joint Genome Institute (JGI-PGF)"/>
            <person name="Walter F."/>
            <person name="Albersmeier A."/>
            <person name="Kalinowski J."/>
            <person name="Ruckert C."/>
        </authorList>
    </citation>
    <scope>NUCLEOTIDE SEQUENCE</scope>
    <source>
        <strain evidence="4">CCM 7684</strain>
    </source>
</reference>
<evidence type="ECO:0000313" key="5">
    <source>
        <dbReference type="Proteomes" id="UP000602745"/>
    </source>
</evidence>